<comment type="caution">
    <text evidence="11">The sequence shown here is derived from an EMBL/GenBank/DDBJ whole genome shotgun (WGS) entry which is preliminary data.</text>
</comment>
<dbReference type="Proteomes" id="UP000011777">
    <property type="component" value="Unassembled WGS sequence"/>
</dbReference>
<evidence type="ECO:0000313" key="12">
    <source>
        <dbReference type="Proteomes" id="UP000011777"/>
    </source>
</evidence>
<feature type="region of interest" description="Disordered" evidence="10">
    <location>
        <begin position="740"/>
        <end position="793"/>
    </location>
</feature>
<dbReference type="InterPro" id="IPR032675">
    <property type="entry name" value="LRR_dom_sf"/>
</dbReference>
<organism evidence="11 12">
    <name type="scientific">Candida maltosa (strain Xu316)</name>
    <name type="common">Yeast</name>
    <dbReference type="NCBI Taxonomy" id="1245528"/>
    <lineage>
        <taxon>Eukaryota</taxon>
        <taxon>Fungi</taxon>
        <taxon>Dikarya</taxon>
        <taxon>Ascomycota</taxon>
        <taxon>Saccharomycotina</taxon>
        <taxon>Pichiomycetes</taxon>
        <taxon>Debaryomycetaceae</taxon>
        <taxon>Candida/Lodderomyces clade</taxon>
        <taxon>Candida</taxon>
    </lineage>
</organism>
<reference evidence="11 12" key="1">
    <citation type="submission" date="2013-02" db="EMBL/GenBank/DDBJ databases">
        <title>Genome sequence of Candida maltosa Xu316, a potential industrial strain for xylitol and ethanol production.</title>
        <authorList>
            <person name="Yu J."/>
            <person name="Wang Q."/>
            <person name="Geng X."/>
            <person name="Bao W."/>
            <person name="He P."/>
            <person name="Cai J."/>
        </authorList>
    </citation>
    <scope>NUCLEOTIDE SEQUENCE [LARGE SCALE GENOMIC DNA]</scope>
    <source>
        <strain evidence="12">Xu316</strain>
    </source>
</reference>
<dbReference type="InterPro" id="IPR019487">
    <property type="entry name" value="RAM_signalling_pathway_SOG2"/>
</dbReference>
<dbReference type="SMART" id="SM00369">
    <property type="entry name" value="LRR_TYP"/>
    <property type="match status" value="4"/>
</dbReference>
<dbReference type="OrthoDB" id="1394818at2759"/>
<feature type="compositionally biased region" description="Low complexity" evidence="10">
    <location>
        <begin position="294"/>
        <end position="327"/>
    </location>
</feature>
<dbReference type="AlphaFoldDB" id="M3JTE9"/>
<dbReference type="OMA" id="YNDYFKR"/>
<evidence type="ECO:0000313" key="11">
    <source>
        <dbReference type="EMBL" id="EMG45619.1"/>
    </source>
</evidence>
<dbReference type="GO" id="GO:0016020">
    <property type="term" value="C:membrane"/>
    <property type="evidence" value="ECO:0007669"/>
    <property type="project" value="UniProtKB-SubCell"/>
</dbReference>
<dbReference type="HOGENOM" id="CLU_011502_0_0_1"/>
<evidence type="ECO:0000256" key="4">
    <source>
        <dbReference type="ARBA" id="ARBA00022729"/>
    </source>
</evidence>
<dbReference type="SMART" id="SM00364">
    <property type="entry name" value="LRR_BAC"/>
    <property type="match status" value="2"/>
</dbReference>
<sequence>MSSRSHIIGLLKDQIEVISQKKTIKLNSLNTNLKPFDVVEIIYEFLHSFDPPLELEKLFLQNNQFTELPSNCHKIASHLKYLDLHQNLISYIPHDFFYKFDALEILYLASNRLSTLPESLSSISSLKVLSIKDNNFKYLPPQIGDMHNLNLIEVAGNPLILPSNDIIRAFQKQKPDLDWVGELKHYLVANRALLYSKIEESMEDSLSHHSASTTTPPSIKRSQTTGDVPTRTKSASISTTSSSSSKASRRMGLIIKKPEDGHSNLLTKEENDDDVTQHHFESVPENISFQIQNSPTHPTTATTTMSTAVSNKSAGSSKQTSSRSRSNTLREIDRMLEKNDSVDTEHKSNAYFKRLSTLQETPTDEQQNESSEQPRLTLDPKQIQSTRSNIPTPNEGSPTRPQHPAKTYSNPIIVKVSRKILFSFSELHSSIRRFTAFCTDKKVTMKMVSYLYSTKTNIDTLVENLEIMEEAGSNTEQIVNALHSCVGSFKSIMKLLHENINSFVGNIEVCFIRMVYLSVYGSINELQNAYLLLVSRPTNPKTPSDFKQKLSINTAVDSFDEVDEKLYNTIESATSSTQVIFAELNKAVNKGASTANGGVIHPNVASKIKELTNVCGSSLDIIKRLNTKLITIRNNPSVTTKKLFAEDINQFIKTMVQTLASVKAIVKDIPILDDIRASMSNLTKTAKEVTYLFELSSYKLLLPDPSSSSASNSNPQQPQLVSIPSVSNLFTPVAAHAPSLPISGPASMRNPMAATTANTTTSTSTLSSPPSSQDNPAVSAQVNGPFTAPQSLGQMYAKNGANPFDGLIMAKNNENHRINE</sequence>
<evidence type="ECO:0000256" key="1">
    <source>
        <dbReference type="ARBA" id="ARBA00004167"/>
    </source>
</evidence>
<protein>
    <recommendedName>
        <fullName evidence="13">RAM signaling network component</fullName>
    </recommendedName>
</protein>
<accession>M3JTE9</accession>
<evidence type="ECO:0000256" key="8">
    <source>
        <dbReference type="ARBA" id="ARBA00023170"/>
    </source>
</evidence>
<keyword evidence="7" id="KW-0472">Membrane</keyword>
<feature type="compositionally biased region" description="Polar residues" evidence="10">
    <location>
        <begin position="382"/>
        <end position="400"/>
    </location>
</feature>
<feature type="compositionally biased region" description="Polar residues" evidence="10">
    <location>
        <begin position="773"/>
        <end position="793"/>
    </location>
</feature>
<feature type="compositionally biased region" description="Low complexity" evidence="10">
    <location>
        <begin position="208"/>
        <end position="218"/>
    </location>
</feature>
<comment type="subcellular location">
    <subcellularLocation>
        <location evidence="1">Membrane</location>
        <topology evidence="1">Single-pass membrane protein</topology>
    </subcellularLocation>
</comment>
<keyword evidence="9" id="KW-0325">Glycoprotein</keyword>
<evidence type="ECO:0000256" key="2">
    <source>
        <dbReference type="ARBA" id="ARBA00022614"/>
    </source>
</evidence>
<dbReference type="SUPFAM" id="SSF52058">
    <property type="entry name" value="L domain-like"/>
    <property type="match status" value="1"/>
</dbReference>
<dbReference type="eggNOG" id="KOG0619">
    <property type="taxonomic scope" value="Eukaryota"/>
</dbReference>
<feature type="compositionally biased region" description="Low complexity" evidence="10">
    <location>
        <begin position="751"/>
        <end position="772"/>
    </location>
</feature>
<evidence type="ECO:0000256" key="10">
    <source>
        <dbReference type="SAM" id="MobiDB-lite"/>
    </source>
</evidence>
<name>M3JTE9_CANMX</name>
<evidence type="ECO:0008006" key="13">
    <source>
        <dbReference type="Google" id="ProtNLM"/>
    </source>
</evidence>
<dbReference type="Gene3D" id="3.80.10.10">
    <property type="entry name" value="Ribonuclease Inhibitor"/>
    <property type="match status" value="1"/>
</dbReference>
<feature type="region of interest" description="Disordered" evidence="10">
    <location>
        <begin position="358"/>
        <end position="408"/>
    </location>
</feature>
<dbReference type="Pfam" id="PF13855">
    <property type="entry name" value="LRR_8"/>
    <property type="match status" value="1"/>
</dbReference>
<dbReference type="PANTHER" id="PTHR27000">
    <property type="entry name" value="LEUCINE-RICH REPEAT RECEPTOR-LIKE PROTEIN KINASE FAMILY PROTEIN-RELATED"/>
    <property type="match status" value="1"/>
</dbReference>
<evidence type="ECO:0000256" key="3">
    <source>
        <dbReference type="ARBA" id="ARBA00022692"/>
    </source>
</evidence>
<gene>
    <name evidence="11" type="ORF">G210_4187</name>
</gene>
<keyword evidence="4" id="KW-0732">Signal</keyword>
<feature type="compositionally biased region" description="Low complexity" evidence="10">
    <location>
        <begin position="231"/>
        <end position="246"/>
    </location>
</feature>
<evidence type="ECO:0000256" key="6">
    <source>
        <dbReference type="ARBA" id="ARBA00022989"/>
    </source>
</evidence>
<dbReference type="Pfam" id="PF10428">
    <property type="entry name" value="SOG2"/>
    <property type="match status" value="1"/>
</dbReference>
<keyword evidence="5" id="KW-0677">Repeat</keyword>
<dbReference type="EMBL" id="AOGT01002411">
    <property type="protein sequence ID" value="EMG45619.1"/>
    <property type="molecule type" value="Genomic_DNA"/>
</dbReference>
<dbReference type="PANTHER" id="PTHR27000:SF642">
    <property type="entry name" value="INACTIVE LEUCINE-RICH REPEAT RECEPTOR KINASE XIAO-RELATED"/>
    <property type="match status" value="1"/>
</dbReference>
<proteinExistence type="predicted"/>
<keyword evidence="12" id="KW-1185">Reference proteome</keyword>
<keyword evidence="6" id="KW-1133">Transmembrane helix</keyword>
<evidence type="ECO:0000256" key="7">
    <source>
        <dbReference type="ARBA" id="ARBA00023136"/>
    </source>
</evidence>
<dbReference type="InterPro" id="IPR003591">
    <property type="entry name" value="Leu-rich_rpt_typical-subtyp"/>
</dbReference>
<evidence type="ECO:0000256" key="9">
    <source>
        <dbReference type="ARBA" id="ARBA00023180"/>
    </source>
</evidence>
<dbReference type="STRING" id="1245528.M3JTE9"/>
<keyword evidence="3" id="KW-0812">Transmembrane</keyword>
<dbReference type="PROSITE" id="PS51450">
    <property type="entry name" value="LRR"/>
    <property type="match status" value="1"/>
</dbReference>
<feature type="region of interest" description="Disordered" evidence="10">
    <location>
        <begin position="205"/>
        <end position="330"/>
    </location>
</feature>
<evidence type="ECO:0000256" key="5">
    <source>
        <dbReference type="ARBA" id="ARBA00022737"/>
    </source>
</evidence>
<keyword evidence="8" id="KW-0675">Receptor</keyword>
<dbReference type="InterPro" id="IPR001611">
    <property type="entry name" value="Leu-rich_rpt"/>
</dbReference>
<keyword evidence="2" id="KW-0433">Leucine-rich repeat</keyword>